<reference evidence="3" key="1">
    <citation type="submission" date="2020-10" db="EMBL/GenBank/DDBJ databases">
        <authorList>
            <person name="Han B."/>
            <person name="Lu T."/>
            <person name="Zhao Q."/>
            <person name="Huang X."/>
            <person name="Zhao Y."/>
        </authorList>
    </citation>
    <scope>NUCLEOTIDE SEQUENCE</scope>
</reference>
<dbReference type="InterPro" id="IPR005162">
    <property type="entry name" value="Retrotrans_gag_dom"/>
</dbReference>
<gene>
    <name evidence="3" type="ORF">NCGR_LOCUS36733</name>
</gene>
<evidence type="ECO:0000313" key="3">
    <source>
        <dbReference type="EMBL" id="CAD6253095.1"/>
    </source>
</evidence>
<evidence type="ECO:0000259" key="2">
    <source>
        <dbReference type="Pfam" id="PF03732"/>
    </source>
</evidence>
<feature type="region of interest" description="Disordered" evidence="1">
    <location>
        <begin position="229"/>
        <end position="248"/>
    </location>
</feature>
<evidence type="ECO:0000313" key="4">
    <source>
        <dbReference type="Proteomes" id="UP000604825"/>
    </source>
</evidence>
<dbReference type="AlphaFoldDB" id="A0A811Q8Q2"/>
<sequence>MADLELIRLAEIRDERDDRVEALEGAVGELQGWRMKVDGNIDDIRYDLRLHIKPPATQPQQPSLTARRESAAAALHPSGSTVDWPTGHRIEMTTRERPYGSVTTIVPSPANVHRRSPPLVQSVERQLIGLDWPSFCRLIRERFCRDQHELLRRQHFHIKQTTTVQDYVDRFVDLVEHLTAYTPNPDHLSYITRFIDGLRDDIRAIVLVHVLPRWMLLVLWRFCRRKPSSRTTGRRSARLTITPSTSRRHPGELFHHHLPNVPLLLQPLLTTRSLRRNAVIHRAPGAWKTGQDKLKFEEPVKGVQQLQKHETKDKLLALKEFRKKNVLCFKCGNKWAPGHKCPQQVPLHVIEEILDALEVTEDSEEVDLEELEEELYWLWVTQFIVHHLSGVVPSNCVVG</sequence>
<comment type="caution">
    <text evidence="3">The sequence shown here is derived from an EMBL/GenBank/DDBJ whole genome shotgun (WGS) entry which is preliminary data.</text>
</comment>
<keyword evidence="4" id="KW-1185">Reference proteome</keyword>
<feature type="domain" description="Retrotransposon gag" evidence="2">
    <location>
        <begin position="121"/>
        <end position="200"/>
    </location>
</feature>
<protein>
    <recommendedName>
        <fullName evidence="2">Retrotransposon gag domain-containing protein</fullName>
    </recommendedName>
</protein>
<accession>A0A811Q8Q2</accession>
<dbReference type="EMBL" id="CAJGYO010000009">
    <property type="protein sequence ID" value="CAD6253095.1"/>
    <property type="molecule type" value="Genomic_DNA"/>
</dbReference>
<evidence type="ECO:0000256" key="1">
    <source>
        <dbReference type="SAM" id="MobiDB-lite"/>
    </source>
</evidence>
<proteinExistence type="predicted"/>
<dbReference type="Proteomes" id="UP000604825">
    <property type="component" value="Unassembled WGS sequence"/>
</dbReference>
<organism evidence="3 4">
    <name type="scientific">Miscanthus lutarioriparius</name>
    <dbReference type="NCBI Taxonomy" id="422564"/>
    <lineage>
        <taxon>Eukaryota</taxon>
        <taxon>Viridiplantae</taxon>
        <taxon>Streptophyta</taxon>
        <taxon>Embryophyta</taxon>
        <taxon>Tracheophyta</taxon>
        <taxon>Spermatophyta</taxon>
        <taxon>Magnoliopsida</taxon>
        <taxon>Liliopsida</taxon>
        <taxon>Poales</taxon>
        <taxon>Poaceae</taxon>
        <taxon>PACMAD clade</taxon>
        <taxon>Panicoideae</taxon>
        <taxon>Andropogonodae</taxon>
        <taxon>Andropogoneae</taxon>
        <taxon>Saccharinae</taxon>
        <taxon>Miscanthus</taxon>
    </lineage>
</organism>
<dbReference type="Pfam" id="PF03732">
    <property type="entry name" value="Retrotrans_gag"/>
    <property type="match status" value="1"/>
</dbReference>
<dbReference type="OrthoDB" id="776700at2759"/>
<name>A0A811Q8Q2_9POAL</name>